<sequence>MNVTLNLGGSGEGFGIVQLGGHDYGSNSLGVWLSGNVRMGLSDTVSGDLSGVGVFDARLSPDDMKLAKEIHRRLCKAAEDGPVHEVRVVEPSAIYDVDCIRDGKLINKTAKMYELPEELFNLMHRFNSSMTQYLPDARTVVKLDVRVARVERAAERFRVSIEFRNGGPNAISFRRPDDLEPDQGDRLNVQGSLAGGSVFWETNLAGATPVDASDISGKKITTPGGRVVTYVTVAPYSSLVFEFDVLPKLKIPHGLYSFNLVAALDASAPDVAPSLGFVDFHSDYQHPCRVTFDRDYPSTPEEWKDFESRKAKEVSALPTGAMVAESGYYRMVSVFGPRSQFVTRLEAGKAAPRLDANNWDTWEWEADLARSTICKPADACTREGIWVLRKMADYVPKATDETHESYTRRVRTGDSFPSLNVPGTSKLYWEWLGV</sequence>
<organism evidence="1 2">
    <name type="scientific">Caballeronia temeraria</name>
    <dbReference type="NCBI Taxonomy" id="1777137"/>
    <lineage>
        <taxon>Bacteria</taxon>
        <taxon>Pseudomonadati</taxon>
        <taxon>Pseudomonadota</taxon>
        <taxon>Betaproteobacteria</taxon>
        <taxon>Burkholderiales</taxon>
        <taxon>Burkholderiaceae</taxon>
        <taxon>Caballeronia</taxon>
    </lineage>
</organism>
<evidence type="ECO:0000313" key="2">
    <source>
        <dbReference type="Proteomes" id="UP000054624"/>
    </source>
</evidence>
<reference evidence="2" key="1">
    <citation type="submission" date="2016-01" db="EMBL/GenBank/DDBJ databases">
        <authorList>
            <person name="Peeters Charlotte."/>
        </authorList>
    </citation>
    <scope>NUCLEOTIDE SEQUENCE [LARGE SCALE GENOMIC DNA]</scope>
</reference>
<name>A0A158C6W0_9BURK</name>
<protein>
    <submittedName>
        <fullName evidence="1">Uncharacterized protein</fullName>
    </submittedName>
</protein>
<accession>A0A158C6W0</accession>
<keyword evidence="2" id="KW-1185">Reference proteome</keyword>
<gene>
    <name evidence="1" type="ORF">AWB76_05188</name>
</gene>
<proteinExistence type="predicted"/>
<dbReference type="AlphaFoldDB" id="A0A158C6W0"/>
<evidence type="ECO:0000313" key="1">
    <source>
        <dbReference type="EMBL" id="SAK78049.1"/>
    </source>
</evidence>
<dbReference type="EMBL" id="FCOI02000020">
    <property type="protein sequence ID" value="SAK78049.1"/>
    <property type="molecule type" value="Genomic_DNA"/>
</dbReference>
<dbReference type="Proteomes" id="UP000054624">
    <property type="component" value="Unassembled WGS sequence"/>
</dbReference>